<dbReference type="Proteomes" id="UP001396334">
    <property type="component" value="Unassembled WGS sequence"/>
</dbReference>
<evidence type="ECO:0000313" key="1">
    <source>
        <dbReference type="EMBL" id="KAK8483127.1"/>
    </source>
</evidence>
<protein>
    <submittedName>
        <fullName evidence="1">Uncharacterized protein</fullName>
    </submittedName>
</protein>
<dbReference type="EMBL" id="JBBPBN010000704">
    <property type="protein sequence ID" value="KAK8483127.1"/>
    <property type="molecule type" value="Genomic_DNA"/>
</dbReference>
<gene>
    <name evidence="1" type="ORF">V6N11_028509</name>
</gene>
<accession>A0ABR1ZR18</accession>
<reference evidence="1 2" key="1">
    <citation type="journal article" date="2024" name="G3 (Bethesda)">
        <title>Genome assembly of Hibiscus sabdariffa L. provides insights into metabolisms of medicinal natural products.</title>
        <authorList>
            <person name="Kim T."/>
        </authorList>
    </citation>
    <scope>NUCLEOTIDE SEQUENCE [LARGE SCALE GENOMIC DNA]</scope>
    <source>
        <strain evidence="1">TK-2024</strain>
        <tissue evidence="1">Old leaves</tissue>
    </source>
</reference>
<keyword evidence="2" id="KW-1185">Reference proteome</keyword>
<evidence type="ECO:0000313" key="2">
    <source>
        <dbReference type="Proteomes" id="UP001396334"/>
    </source>
</evidence>
<proteinExistence type="predicted"/>
<name>A0ABR1ZR18_9ROSI</name>
<comment type="caution">
    <text evidence="1">The sequence shown here is derived from an EMBL/GenBank/DDBJ whole genome shotgun (WGS) entry which is preliminary data.</text>
</comment>
<sequence>MAFENSNLSSTPVVAQSGRPPDLATAMPAINGSMVSTPVMITQAGLLDDNMDTDAEITVRTDLKVSPRPSFRDMVAGRSLVAIFRAVTGGSRFNVLNVEDGDNHQSQVSVPLRETNIEPRPTVTHSKDPGLVTSSSNFVQQHRNVAVVQKQLDKPALEVSNSMERDASVSIVAEDTVVSVPSSLKPDKHKVVRVIEEAQPRVLKDQNGHQSYGPIRSAAAKGVRCSSVAVKNLPRKEGRVKKNTEFDGERTVVVDWALSLSRSLSTEGELVSKSTEVPAEKSVETSNGGVQWIENSTFEGGSRPPQ</sequence>
<organism evidence="1 2">
    <name type="scientific">Hibiscus sabdariffa</name>
    <name type="common">roselle</name>
    <dbReference type="NCBI Taxonomy" id="183260"/>
    <lineage>
        <taxon>Eukaryota</taxon>
        <taxon>Viridiplantae</taxon>
        <taxon>Streptophyta</taxon>
        <taxon>Embryophyta</taxon>
        <taxon>Tracheophyta</taxon>
        <taxon>Spermatophyta</taxon>
        <taxon>Magnoliopsida</taxon>
        <taxon>eudicotyledons</taxon>
        <taxon>Gunneridae</taxon>
        <taxon>Pentapetalae</taxon>
        <taxon>rosids</taxon>
        <taxon>malvids</taxon>
        <taxon>Malvales</taxon>
        <taxon>Malvaceae</taxon>
        <taxon>Malvoideae</taxon>
        <taxon>Hibiscus</taxon>
    </lineage>
</organism>